<accession>A0A142KA24</accession>
<evidence type="ECO:0000313" key="1">
    <source>
        <dbReference type="EMBL" id="AMS02957.1"/>
    </source>
</evidence>
<keyword evidence="2" id="KW-1185">Reference proteome</keyword>
<dbReference type="KEGG" id="vg:29124566"/>
<reference evidence="1" key="1">
    <citation type="submission" date="2018-02" db="EMBL/GenBank/DDBJ databases">
        <authorList>
            <person name="Arnold Z.M."/>
            <person name="Basina A."/>
            <person name="Iyer A.M."/>
            <person name="Stoner T.H."/>
            <person name="Kasturiarachi N.S."/>
            <person name="Pressimone C.A."/>
            <person name="Schiebel J.G."/>
            <person name="Furbee E.C."/>
            <person name="Grubb S.R."/>
            <person name="Warner M.H."/>
            <person name="Montgomery M.T."/>
            <person name="Garlena R.A."/>
            <person name="Russell D.A."/>
            <person name="Pope W.H."/>
            <person name="Jacobs-Sera D."/>
            <person name="Hendrix R.W."/>
            <person name="Hatfull G.F."/>
        </authorList>
    </citation>
    <scope>NUCLEOTIDE SEQUENCE</scope>
</reference>
<organism evidence="1 2">
    <name type="scientific">Gordonia phage Schnabeltier</name>
    <dbReference type="NCBI Taxonomy" id="1821561"/>
    <lineage>
        <taxon>Viruses</taxon>
        <taxon>Duplodnaviria</taxon>
        <taxon>Heunggongvirae</taxon>
        <taxon>Uroviricota</taxon>
        <taxon>Caudoviricetes</taxon>
        <taxon>Schnabeltiervirus</taxon>
        <taxon>Schnabeltiervirus schnabeltier</taxon>
    </lineage>
</organism>
<evidence type="ECO:0000313" key="2">
    <source>
        <dbReference type="Proteomes" id="UP000204094"/>
    </source>
</evidence>
<dbReference type="GeneID" id="29124566"/>
<dbReference type="EMBL" id="KU963252">
    <property type="protein sequence ID" value="AMS02957.1"/>
    <property type="molecule type" value="Genomic_DNA"/>
</dbReference>
<dbReference type="RefSeq" id="YP_009303419.1">
    <property type="nucleotide sequence ID" value="NC_031255.2"/>
</dbReference>
<name>A0A142KA24_9CAUD</name>
<protein>
    <submittedName>
        <fullName evidence="1">Uncharacterized protein</fullName>
    </submittedName>
</protein>
<dbReference type="Proteomes" id="UP000204094">
    <property type="component" value="Segment"/>
</dbReference>
<gene>
    <name evidence="1" type="primary">36</name>
    <name evidence="1" type="ORF">SEA_SCHNABELTIER_36</name>
</gene>
<sequence>MEAGPTWLVQVQSGCRIMGLCDRVLIVSFSGRVAPASAISGCS</sequence>
<proteinExistence type="predicted"/>